<sequence length="252" mass="27759">MTDFARTTDPIAGSSMSKRRHHRLKPWHWYSITALLLLSVPLLWFVLAYGSLPRLWSHHEKKVIGQRDQIQTYTAQDIPGDPISLHVHGSREAIACAFRRAGWSLADPVNLPSALRIGASVVLGHPYPQAPVSPLYVQDEKQAMAFEKEEGKSADQRHHVRFWQIGNDDWYGAASFDKGVGLSLFTLQVTHHIGANVDAERDTAGQLLVAGGGRLTGIENNRITPGMHRNGGGDPYRTDGRIAVFALPTGGC</sequence>
<dbReference type="Pfam" id="PF14067">
    <property type="entry name" value="LssY_C"/>
    <property type="match status" value="1"/>
</dbReference>
<gene>
    <name evidence="3" type="ORF">QGN17_19575</name>
</gene>
<keyword evidence="1" id="KW-0472">Membrane</keyword>
<feature type="domain" description="LssY-like C-terminal" evidence="2">
    <location>
        <begin position="71"/>
        <end position="241"/>
    </location>
</feature>
<keyword evidence="1" id="KW-0812">Transmembrane</keyword>
<dbReference type="RefSeq" id="WP_281046290.1">
    <property type="nucleotide sequence ID" value="NZ_JARYGZ010000005.1"/>
</dbReference>
<organism evidence="3 4">
    <name type="scientific">Sphingomonas oryzagri</name>
    <dbReference type="NCBI Taxonomy" id="3042314"/>
    <lineage>
        <taxon>Bacteria</taxon>
        <taxon>Pseudomonadati</taxon>
        <taxon>Pseudomonadota</taxon>
        <taxon>Alphaproteobacteria</taxon>
        <taxon>Sphingomonadales</taxon>
        <taxon>Sphingomonadaceae</taxon>
        <taxon>Sphingomonas</taxon>
    </lineage>
</organism>
<feature type="transmembrane region" description="Helical" evidence="1">
    <location>
        <begin position="27"/>
        <end position="52"/>
    </location>
</feature>
<dbReference type="InterPro" id="IPR025902">
    <property type="entry name" value="LssY-like-C_dom"/>
</dbReference>
<accession>A0ABT6N747</accession>
<evidence type="ECO:0000259" key="2">
    <source>
        <dbReference type="Pfam" id="PF14067"/>
    </source>
</evidence>
<comment type="caution">
    <text evidence="3">The sequence shown here is derived from an EMBL/GenBank/DDBJ whole genome shotgun (WGS) entry which is preliminary data.</text>
</comment>
<evidence type="ECO:0000256" key="1">
    <source>
        <dbReference type="SAM" id="Phobius"/>
    </source>
</evidence>
<evidence type="ECO:0000313" key="3">
    <source>
        <dbReference type="EMBL" id="MDH7640943.1"/>
    </source>
</evidence>
<keyword evidence="1" id="KW-1133">Transmembrane helix</keyword>
<dbReference type="Proteomes" id="UP001160625">
    <property type="component" value="Unassembled WGS sequence"/>
</dbReference>
<protein>
    <submittedName>
        <fullName evidence="3">LssY C-terminal domain-containing protein</fullName>
    </submittedName>
</protein>
<reference evidence="3" key="1">
    <citation type="submission" date="2023-04" db="EMBL/GenBank/DDBJ databases">
        <title>Sphingomonas sp. MAHUQ-71 isolated from rice field.</title>
        <authorList>
            <person name="Huq M.A."/>
        </authorList>
    </citation>
    <scope>NUCLEOTIDE SEQUENCE</scope>
    <source>
        <strain evidence="3">MAHUQ-71</strain>
    </source>
</reference>
<keyword evidence="4" id="KW-1185">Reference proteome</keyword>
<evidence type="ECO:0000313" key="4">
    <source>
        <dbReference type="Proteomes" id="UP001160625"/>
    </source>
</evidence>
<dbReference type="EMBL" id="JARYGZ010000005">
    <property type="protein sequence ID" value="MDH7640943.1"/>
    <property type="molecule type" value="Genomic_DNA"/>
</dbReference>
<proteinExistence type="predicted"/>
<name>A0ABT6N747_9SPHN</name>